<evidence type="ECO:0000256" key="1">
    <source>
        <dbReference type="ARBA" id="ARBA00004141"/>
    </source>
</evidence>
<dbReference type="GO" id="GO:0016020">
    <property type="term" value="C:membrane"/>
    <property type="evidence" value="ECO:0007669"/>
    <property type="project" value="UniProtKB-SubCell"/>
</dbReference>
<feature type="transmembrane region" description="Helical" evidence="5">
    <location>
        <begin position="108"/>
        <end position="127"/>
    </location>
</feature>
<feature type="transmembrane region" description="Helical" evidence="5">
    <location>
        <begin position="287"/>
        <end position="308"/>
    </location>
</feature>
<feature type="transmembrane region" description="Helical" evidence="5">
    <location>
        <begin position="133"/>
        <end position="150"/>
    </location>
</feature>
<sequence length="341" mass="38250">MNLEEPLWVWIVTVSAFLFVYTAEFIYAKRHPHVVKFREAAQWVTVYLVAAVLFGIGLWNIKGRDAGFEFFAGWITEYSLSVDNLFVFVIILSAFAVPAIYQQEVLQVGIIGALVLRFIFIILGSAAISRFSWVFFIFGAFLLYTAYKLASNHGVESNPSQNKVLKLAEKYLPVTPKYHDGEFRVKIDGKKFFTPLFIVMIAIFTTDILFAMDSIPAIFGLTDDPYIVFTANAFALMGLRQMYFMLDGLLDRLIYLSYGLSVILGFIGIKLILHAAHENGFKDFPEISTPVSLAVIVTVLGLTIFASLRQTRLHPELAHKPGKEASGSAIADIRRDHPGVE</sequence>
<protein>
    <submittedName>
        <fullName evidence="6">Unannotated protein</fullName>
    </submittedName>
</protein>
<evidence type="ECO:0000256" key="4">
    <source>
        <dbReference type="ARBA" id="ARBA00023136"/>
    </source>
</evidence>
<dbReference type="InterPro" id="IPR005496">
    <property type="entry name" value="Integral_membrane_TerC"/>
</dbReference>
<dbReference type="InterPro" id="IPR022369">
    <property type="entry name" value="Integral_membrane_TerC_rswitch"/>
</dbReference>
<dbReference type="NCBIfam" id="TIGR03718">
    <property type="entry name" value="R_switched_Alx"/>
    <property type="match status" value="1"/>
</dbReference>
<keyword evidence="3 5" id="KW-1133">Transmembrane helix</keyword>
<evidence type="ECO:0000256" key="5">
    <source>
        <dbReference type="SAM" id="Phobius"/>
    </source>
</evidence>
<dbReference type="Pfam" id="PF03741">
    <property type="entry name" value="TerC"/>
    <property type="match status" value="1"/>
</dbReference>
<dbReference type="EMBL" id="CAEZTU010000017">
    <property type="protein sequence ID" value="CAB4576184.1"/>
    <property type="molecule type" value="Genomic_DNA"/>
</dbReference>
<dbReference type="PANTHER" id="PTHR30238">
    <property type="entry name" value="MEMBRANE BOUND PREDICTED REDOX MODULATOR"/>
    <property type="match status" value="1"/>
</dbReference>
<feature type="transmembrane region" description="Helical" evidence="5">
    <location>
        <begin position="40"/>
        <end position="61"/>
    </location>
</feature>
<keyword evidence="2 5" id="KW-0812">Transmembrane</keyword>
<feature type="transmembrane region" description="Helical" evidence="5">
    <location>
        <begin position="225"/>
        <end position="246"/>
    </location>
</feature>
<dbReference type="PANTHER" id="PTHR30238:SF0">
    <property type="entry name" value="THYLAKOID MEMBRANE PROTEIN TERC, CHLOROPLASTIC"/>
    <property type="match status" value="1"/>
</dbReference>
<dbReference type="AlphaFoldDB" id="A0A6J6EM00"/>
<proteinExistence type="predicted"/>
<evidence type="ECO:0000313" key="6">
    <source>
        <dbReference type="EMBL" id="CAB4576184.1"/>
    </source>
</evidence>
<feature type="transmembrane region" description="Helical" evidence="5">
    <location>
        <begin position="192"/>
        <end position="219"/>
    </location>
</feature>
<keyword evidence="4 5" id="KW-0472">Membrane</keyword>
<name>A0A6J6EM00_9ZZZZ</name>
<gene>
    <name evidence="6" type="ORF">UFOPK1740_00576</name>
</gene>
<feature type="transmembrane region" description="Helical" evidence="5">
    <location>
        <begin position="6"/>
        <end position="28"/>
    </location>
</feature>
<accession>A0A6J6EM00</accession>
<feature type="transmembrane region" description="Helical" evidence="5">
    <location>
        <begin position="253"/>
        <end position="275"/>
    </location>
</feature>
<feature type="transmembrane region" description="Helical" evidence="5">
    <location>
        <begin position="81"/>
        <end position="101"/>
    </location>
</feature>
<reference evidence="6" key="1">
    <citation type="submission" date="2020-05" db="EMBL/GenBank/DDBJ databases">
        <authorList>
            <person name="Chiriac C."/>
            <person name="Salcher M."/>
            <person name="Ghai R."/>
            <person name="Kavagutti S V."/>
        </authorList>
    </citation>
    <scope>NUCLEOTIDE SEQUENCE</scope>
</reference>
<evidence type="ECO:0000256" key="2">
    <source>
        <dbReference type="ARBA" id="ARBA00022692"/>
    </source>
</evidence>
<comment type="subcellular location">
    <subcellularLocation>
        <location evidence="1">Membrane</location>
        <topology evidence="1">Multi-pass membrane protein</topology>
    </subcellularLocation>
</comment>
<organism evidence="6">
    <name type="scientific">freshwater metagenome</name>
    <dbReference type="NCBI Taxonomy" id="449393"/>
    <lineage>
        <taxon>unclassified sequences</taxon>
        <taxon>metagenomes</taxon>
        <taxon>ecological metagenomes</taxon>
    </lineage>
</organism>
<evidence type="ECO:0000256" key="3">
    <source>
        <dbReference type="ARBA" id="ARBA00022989"/>
    </source>
</evidence>